<gene>
    <name evidence="1" type="ORF">QYG89_13755</name>
</gene>
<dbReference type="InterPro" id="IPR050194">
    <property type="entry name" value="Glycosyltransferase_grp1"/>
</dbReference>
<name>A0ABW8IDH8_9BACI</name>
<accession>A0ABW8IDH8</accession>
<dbReference type="Pfam" id="PF13692">
    <property type="entry name" value="Glyco_trans_1_4"/>
    <property type="match status" value="1"/>
</dbReference>
<sequence length="406" mass="46594">MKVLFITHRKPKVPGKGDQVRAFQQMKSLLKKGHIVHCLFQEKDEAYLCCAASMVNGDNTEKYKIKTKNNHWSAVKSFFLKGYPLSVSLHSFPVLEVFLKTLTHHFHYDVIHVQSKVLHNFANISISGSTVIVDYIDAISLNLERRYKWTRNLFEKWAVRGELRRMKKYEAFIKKQCSKAIIISPMDKKFLHSRRAKQTDVVPNYIDLSYFHMNQFVESRKKALVFTGTMSYAPNVDAAVRLVNDIYLPLKKTSPDLECWIVGTNPSAEVQKLNKMDGVTVTGFVEDIRHWQWRAAVYVCPLRFGAGQQNKILEASALGCPIVMSSVTNAGIGFTNNEEAIICEYNEEFIEQTERLLLNQQHAEILAKRARVFVASRFSEEIVADQLVAAYTSNERQYPKKSEAEE</sequence>
<proteinExistence type="predicted"/>
<keyword evidence="2" id="KW-1185">Reference proteome</keyword>
<evidence type="ECO:0000313" key="1">
    <source>
        <dbReference type="EMBL" id="MFK2826716.1"/>
    </source>
</evidence>
<keyword evidence="1" id="KW-0808">Transferase</keyword>
<dbReference type="Gene3D" id="3.40.50.2000">
    <property type="entry name" value="Glycogen Phosphorylase B"/>
    <property type="match status" value="2"/>
</dbReference>
<dbReference type="Proteomes" id="UP001619911">
    <property type="component" value="Unassembled WGS sequence"/>
</dbReference>
<dbReference type="EC" id="2.4.-.-" evidence="1"/>
<dbReference type="PANTHER" id="PTHR45947:SF3">
    <property type="entry name" value="SULFOQUINOVOSYL TRANSFERASE SQD2"/>
    <property type="match status" value="1"/>
</dbReference>
<dbReference type="PANTHER" id="PTHR45947">
    <property type="entry name" value="SULFOQUINOVOSYL TRANSFERASE SQD2"/>
    <property type="match status" value="1"/>
</dbReference>
<dbReference type="GO" id="GO:0016757">
    <property type="term" value="F:glycosyltransferase activity"/>
    <property type="evidence" value="ECO:0007669"/>
    <property type="project" value="UniProtKB-KW"/>
</dbReference>
<reference evidence="1 2" key="1">
    <citation type="submission" date="2023-07" db="EMBL/GenBank/DDBJ databases">
        <title>Bacillus lucianemedeirus sp. nov, a new species isolated from an immunobiological production facility.</title>
        <authorList>
            <person name="Costa L.V."/>
            <person name="Miranda R.V.S.L."/>
            <person name="Brandao M.L.L."/>
            <person name="Reis C.M.F."/>
            <person name="Frazao A.M."/>
            <person name="Cruz F.V."/>
            <person name="Baio P.V.P."/>
            <person name="Veras J.F.C."/>
            <person name="Ramos J.N."/>
            <person name="Vieira V."/>
        </authorList>
    </citation>
    <scope>NUCLEOTIDE SEQUENCE [LARGE SCALE GENOMIC DNA]</scope>
    <source>
        <strain evidence="1 2">B190/17</strain>
    </source>
</reference>
<dbReference type="EMBL" id="JAUIYO010000014">
    <property type="protein sequence ID" value="MFK2826716.1"/>
    <property type="molecule type" value="Genomic_DNA"/>
</dbReference>
<dbReference type="SUPFAM" id="SSF53756">
    <property type="entry name" value="UDP-Glycosyltransferase/glycogen phosphorylase"/>
    <property type="match status" value="1"/>
</dbReference>
<evidence type="ECO:0000313" key="2">
    <source>
        <dbReference type="Proteomes" id="UP001619911"/>
    </source>
</evidence>
<organism evidence="1 2">
    <name type="scientific">Bacillus lumedeiriae</name>
    <dbReference type="NCBI Taxonomy" id="3058829"/>
    <lineage>
        <taxon>Bacteria</taxon>
        <taxon>Bacillati</taxon>
        <taxon>Bacillota</taxon>
        <taxon>Bacilli</taxon>
        <taxon>Bacillales</taxon>
        <taxon>Bacillaceae</taxon>
        <taxon>Bacillus</taxon>
    </lineage>
</organism>
<keyword evidence="1" id="KW-0328">Glycosyltransferase</keyword>
<dbReference type="CDD" id="cd03801">
    <property type="entry name" value="GT4_PimA-like"/>
    <property type="match status" value="1"/>
</dbReference>
<comment type="caution">
    <text evidence="1">The sequence shown here is derived from an EMBL/GenBank/DDBJ whole genome shotgun (WGS) entry which is preliminary data.</text>
</comment>
<dbReference type="RefSeq" id="WP_404318298.1">
    <property type="nucleotide sequence ID" value="NZ_JAUIYO010000014.1"/>
</dbReference>
<protein>
    <submittedName>
        <fullName evidence="1">Glycosyltransferase family 4 protein</fullName>
        <ecNumber evidence="1">2.4.-.-</ecNumber>
    </submittedName>
</protein>